<dbReference type="PANTHER" id="PTHR44936">
    <property type="entry name" value="SENSOR PROTEIN CREC"/>
    <property type="match status" value="1"/>
</dbReference>
<evidence type="ECO:0000256" key="1">
    <source>
        <dbReference type="ARBA" id="ARBA00000085"/>
    </source>
</evidence>
<evidence type="ECO:0000256" key="2">
    <source>
        <dbReference type="ARBA" id="ARBA00004651"/>
    </source>
</evidence>
<dbReference type="Gene3D" id="1.10.287.130">
    <property type="match status" value="1"/>
</dbReference>
<comment type="catalytic activity">
    <reaction evidence="1">
        <text>ATP + protein L-histidine = ADP + protein N-phospho-L-histidine.</text>
        <dbReference type="EC" id="2.7.13.3"/>
    </reaction>
</comment>
<dbReference type="Pfam" id="PF00672">
    <property type="entry name" value="HAMP"/>
    <property type="match status" value="1"/>
</dbReference>
<dbReference type="InterPro" id="IPR050980">
    <property type="entry name" value="2C_sensor_his_kinase"/>
</dbReference>
<dbReference type="Gene3D" id="3.30.565.10">
    <property type="entry name" value="Histidine kinase-like ATPase, C-terminal domain"/>
    <property type="match status" value="1"/>
</dbReference>
<keyword evidence="9" id="KW-0067">ATP-binding</keyword>
<dbReference type="InterPro" id="IPR036097">
    <property type="entry name" value="HisK_dim/P_sf"/>
</dbReference>
<keyword evidence="10" id="KW-1133">Transmembrane helix</keyword>
<dbReference type="InterPro" id="IPR003594">
    <property type="entry name" value="HATPase_dom"/>
</dbReference>
<dbReference type="EC" id="2.7.13.3" evidence="3"/>
<keyword evidence="10" id="KW-0472">Membrane</keyword>
<dbReference type="SUPFAM" id="SSF47384">
    <property type="entry name" value="Homodimeric domain of signal transducing histidine kinase"/>
    <property type="match status" value="1"/>
</dbReference>
<organism evidence="13 14">
    <name type="scientific">Sphingomonas alpina</name>
    <dbReference type="NCBI Taxonomy" id="653931"/>
    <lineage>
        <taxon>Bacteria</taxon>
        <taxon>Pseudomonadati</taxon>
        <taxon>Pseudomonadota</taxon>
        <taxon>Alphaproteobacteria</taxon>
        <taxon>Sphingomonadales</taxon>
        <taxon>Sphingomonadaceae</taxon>
        <taxon>Sphingomonas</taxon>
    </lineage>
</organism>
<evidence type="ECO:0000256" key="8">
    <source>
        <dbReference type="ARBA" id="ARBA00022777"/>
    </source>
</evidence>
<feature type="domain" description="HAMP" evidence="12">
    <location>
        <begin position="271"/>
        <end position="324"/>
    </location>
</feature>
<comment type="subcellular location">
    <subcellularLocation>
        <location evidence="2">Cell membrane</location>
        <topology evidence="2">Multi-pass membrane protein</topology>
    </subcellularLocation>
</comment>
<dbReference type="InterPro" id="IPR004358">
    <property type="entry name" value="Sig_transdc_His_kin-like_C"/>
</dbReference>
<keyword evidence="8 13" id="KW-0418">Kinase</keyword>
<keyword evidence="14" id="KW-1185">Reference proteome</keyword>
<evidence type="ECO:0000256" key="6">
    <source>
        <dbReference type="ARBA" id="ARBA00022679"/>
    </source>
</evidence>
<dbReference type="InterPro" id="IPR003660">
    <property type="entry name" value="HAMP_dom"/>
</dbReference>
<evidence type="ECO:0000256" key="9">
    <source>
        <dbReference type="ARBA" id="ARBA00022840"/>
    </source>
</evidence>
<dbReference type="SMART" id="SM00388">
    <property type="entry name" value="HisKA"/>
    <property type="match status" value="1"/>
</dbReference>
<dbReference type="Pfam" id="PF02518">
    <property type="entry name" value="HATPase_c"/>
    <property type="match status" value="1"/>
</dbReference>
<dbReference type="CDD" id="cd00075">
    <property type="entry name" value="HATPase"/>
    <property type="match status" value="1"/>
</dbReference>
<evidence type="ECO:0000256" key="4">
    <source>
        <dbReference type="ARBA" id="ARBA00022475"/>
    </source>
</evidence>
<dbReference type="SMART" id="SM00387">
    <property type="entry name" value="HATPase_c"/>
    <property type="match status" value="1"/>
</dbReference>
<dbReference type="InterPro" id="IPR036890">
    <property type="entry name" value="HATPase_C_sf"/>
</dbReference>
<dbReference type="AlphaFoldDB" id="A0A7H0LF45"/>
<sequence length="537" mass="57936">MQRPDRDPRRHRLSYRRVRLIRPIKELAKRHWPALPLRTILFGTLLFVAALPGFGAVFLRVYENTIVQQTEAELIAQGAVLAAAYKSAWNDGKQEPQAQPLAPEPPQIDLRTMTVLPPGTTNPADHPADPHAIAVARQMQSIADDSAAVTLAAVRLLDRDGIVVLGRRDLGQSYAGAPEVGRALTGRSGTVLRQRQEFRDGIFWETISRAATIRVHHARPVIAQGQIVGVVMLSRSPRGLLLGIYQDRGKIALGVALIFGTLLVLVALLSRGIARPIATLTRATQAVAQGSSEIPETPPTAAIEIRELFDNFRIMADRIALRSRYLRDFATAVSHEFKTPIAGIRGALELLDDHWATMDAEDRRRFIANASADAERLQRLTDRLLDLARADMAKGDSAAIADITPIARRVAARFGTMQVSVTTDLTSALARIAPEVLETVLDTLVTNSAQAGARTVSIAIDLAGDAIVIVVHDDGPGIPPADAERVFEPFFTGRRESGGTGLGLSIARSLLAATGGTIAILPARKGAVVEIRLMTGG</sequence>
<dbReference type="PROSITE" id="PS50109">
    <property type="entry name" value="HIS_KIN"/>
    <property type="match status" value="1"/>
</dbReference>
<dbReference type="EMBL" id="CP061038">
    <property type="protein sequence ID" value="QNQ08298.1"/>
    <property type="molecule type" value="Genomic_DNA"/>
</dbReference>
<evidence type="ECO:0000256" key="10">
    <source>
        <dbReference type="SAM" id="Phobius"/>
    </source>
</evidence>
<dbReference type="PRINTS" id="PR00344">
    <property type="entry name" value="BCTRLSENSOR"/>
</dbReference>
<dbReference type="GO" id="GO:0000155">
    <property type="term" value="F:phosphorelay sensor kinase activity"/>
    <property type="evidence" value="ECO:0007669"/>
    <property type="project" value="InterPro"/>
</dbReference>
<dbReference type="KEGG" id="spap:H3Z74_16265"/>
<proteinExistence type="predicted"/>
<dbReference type="CDD" id="cd06225">
    <property type="entry name" value="HAMP"/>
    <property type="match status" value="1"/>
</dbReference>
<accession>A0A7H0LF45</accession>
<dbReference type="SMART" id="SM00304">
    <property type="entry name" value="HAMP"/>
    <property type="match status" value="1"/>
</dbReference>
<dbReference type="CDD" id="cd00082">
    <property type="entry name" value="HisKA"/>
    <property type="match status" value="1"/>
</dbReference>
<dbReference type="GO" id="GO:0005524">
    <property type="term" value="F:ATP binding"/>
    <property type="evidence" value="ECO:0007669"/>
    <property type="project" value="UniProtKB-KW"/>
</dbReference>
<feature type="domain" description="Histidine kinase" evidence="11">
    <location>
        <begin position="332"/>
        <end position="537"/>
    </location>
</feature>
<dbReference type="Proteomes" id="UP000516148">
    <property type="component" value="Chromosome"/>
</dbReference>
<evidence type="ECO:0000313" key="13">
    <source>
        <dbReference type="EMBL" id="QNQ08298.1"/>
    </source>
</evidence>
<evidence type="ECO:0000256" key="5">
    <source>
        <dbReference type="ARBA" id="ARBA00022553"/>
    </source>
</evidence>
<name>A0A7H0LF45_9SPHN</name>
<keyword evidence="5" id="KW-0597">Phosphoprotein</keyword>
<keyword evidence="7" id="KW-0547">Nucleotide-binding</keyword>
<gene>
    <name evidence="13" type="ORF">H3Z74_16265</name>
</gene>
<reference evidence="13 14" key="1">
    <citation type="submission" date="2020-09" db="EMBL/GenBank/DDBJ databases">
        <title>Sphingomonas sp., a new species isolated from pork steak.</title>
        <authorList>
            <person name="Heidler von Heilborn D."/>
        </authorList>
    </citation>
    <scope>NUCLEOTIDE SEQUENCE [LARGE SCALE GENOMIC DNA]</scope>
    <source>
        <strain evidence="14">S8-3T</strain>
    </source>
</reference>
<evidence type="ECO:0000313" key="14">
    <source>
        <dbReference type="Proteomes" id="UP000516148"/>
    </source>
</evidence>
<dbReference type="Pfam" id="PF00512">
    <property type="entry name" value="HisKA"/>
    <property type="match status" value="1"/>
</dbReference>
<protein>
    <recommendedName>
        <fullName evidence="3">histidine kinase</fullName>
        <ecNumber evidence="3">2.7.13.3</ecNumber>
    </recommendedName>
</protein>
<dbReference type="PANTHER" id="PTHR44936:SF10">
    <property type="entry name" value="SENSOR PROTEIN RSTB"/>
    <property type="match status" value="1"/>
</dbReference>
<feature type="transmembrane region" description="Helical" evidence="10">
    <location>
        <begin position="251"/>
        <end position="269"/>
    </location>
</feature>
<keyword evidence="4" id="KW-1003">Cell membrane</keyword>
<keyword evidence="6" id="KW-0808">Transferase</keyword>
<evidence type="ECO:0000256" key="7">
    <source>
        <dbReference type="ARBA" id="ARBA00022741"/>
    </source>
</evidence>
<dbReference type="InterPro" id="IPR003661">
    <property type="entry name" value="HisK_dim/P_dom"/>
</dbReference>
<dbReference type="GO" id="GO:0005886">
    <property type="term" value="C:plasma membrane"/>
    <property type="evidence" value="ECO:0007669"/>
    <property type="project" value="UniProtKB-SubCell"/>
</dbReference>
<evidence type="ECO:0000259" key="12">
    <source>
        <dbReference type="PROSITE" id="PS50885"/>
    </source>
</evidence>
<keyword evidence="10" id="KW-0812">Transmembrane</keyword>
<evidence type="ECO:0000256" key="3">
    <source>
        <dbReference type="ARBA" id="ARBA00012438"/>
    </source>
</evidence>
<dbReference type="Gene3D" id="6.10.340.10">
    <property type="match status" value="1"/>
</dbReference>
<evidence type="ECO:0000259" key="11">
    <source>
        <dbReference type="PROSITE" id="PS50109"/>
    </source>
</evidence>
<dbReference type="InterPro" id="IPR005467">
    <property type="entry name" value="His_kinase_dom"/>
</dbReference>
<dbReference type="SUPFAM" id="SSF55874">
    <property type="entry name" value="ATPase domain of HSP90 chaperone/DNA topoisomerase II/histidine kinase"/>
    <property type="match status" value="1"/>
</dbReference>
<dbReference type="PROSITE" id="PS50885">
    <property type="entry name" value="HAMP"/>
    <property type="match status" value="1"/>
</dbReference>